<evidence type="ECO:0000259" key="5">
    <source>
        <dbReference type="PROSITE" id="PS51918"/>
    </source>
</evidence>
<proteinExistence type="predicted"/>
<dbReference type="Proteomes" id="UP000779900">
    <property type="component" value="Unassembled WGS sequence"/>
</dbReference>
<gene>
    <name evidence="6" type="ORF">FJY68_09700</name>
</gene>
<accession>A0A937XHF2</accession>
<dbReference type="Gene3D" id="3.20.20.70">
    <property type="entry name" value="Aldolase class I"/>
    <property type="match status" value="1"/>
</dbReference>
<dbReference type="InterPro" id="IPR007197">
    <property type="entry name" value="rSAM"/>
</dbReference>
<evidence type="ECO:0000313" key="7">
    <source>
        <dbReference type="Proteomes" id="UP000779900"/>
    </source>
</evidence>
<dbReference type="PROSITE" id="PS51918">
    <property type="entry name" value="RADICAL_SAM"/>
    <property type="match status" value="1"/>
</dbReference>
<dbReference type="Pfam" id="PF04055">
    <property type="entry name" value="Radical_SAM"/>
    <property type="match status" value="1"/>
</dbReference>
<dbReference type="PANTHER" id="PTHR43524:SF1">
    <property type="entry name" value="RADICAL SAM SUPERFAMILY PROTEIN"/>
    <property type="match status" value="1"/>
</dbReference>
<dbReference type="EMBL" id="VGIR01000060">
    <property type="protein sequence ID" value="MBM3332101.1"/>
    <property type="molecule type" value="Genomic_DNA"/>
</dbReference>
<dbReference type="CDD" id="cd21128">
    <property type="entry name" value="SPASM_rSAM"/>
    <property type="match status" value="1"/>
</dbReference>
<dbReference type="GO" id="GO:0046872">
    <property type="term" value="F:metal ion binding"/>
    <property type="evidence" value="ECO:0007669"/>
    <property type="project" value="UniProtKB-KW"/>
</dbReference>
<dbReference type="SFLD" id="SFLDS00029">
    <property type="entry name" value="Radical_SAM"/>
    <property type="match status" value="1"/>
</dbReference>
<dbReference type="GO" id="GO:0051536">
    <property type="term" value="F:iron-sulfur cluster binding"/>
    <property type="evidence" value="ECO:0007669"/>
    <property type="project" value="UniProtKB-KW"/>
</dbReference>
<dbReference type="InterPro" id="IPR013785">
    <property type="entry name" value="Aldolase_TIM"/>
</dbReference>
<evidence type="ECO:0000256" key="1">
    <source>
        <dbReference type="ARBA" id="ARBA00022691"/>
    </source>
</evidence>
<feature type="domain" description="Radical SAM core" evidence="5">
    <location>
        <begin position="56"/>
        <end position="265"/>
    </location>
</feature>
<dbReference type="AlphaFoldDB" id="A0A937XHF2"/>
<dbReference type="CDD" id="cd01335">
    <property type="entry name" value="Radical_SAM"/>
    <property type="match status" value="1"/>
</dbReference>
<name>A0A937XHF2_UNCW3</name>
<dbReference type="SUPFAM" id="SSF102114">
    <property type="entry name" value="Radical SAM enzymes"/>
    <property type="match status" value="1"/>
</dbReference>
<evidence type="ECO:0000256" key="3">
    <source>
        <dbReference type="ARBA" id="ARBA00023004"/>
    </source>
</evidence>
<reference evidence="6" key="1">
    <citation type="submission" date="2019-03" db="EMBL/GenBank/DDBJ databases">
        <title>Lake Tanganyika Metagenome-Assembled Genomes (MAGs).</title>
        <authorList>
            <person name="Tran P."/>
        </authorList>
    </citation>
    <scope>NUCLEOTIDE SEQUENCE</scope>
    <source>
        <strain evidence="6">K_DeepCast_150m_m2_040</strain>
    </source>
</reference>
<dbReference type="InterPro" id="IPR058240">
    <property type="entry name" value="rSAM_sf"/>
</dbReference>
<evidence type="ECO:0000313" key="6">
    <source>
        <dbReference type="EMBL" id="MBM3332101.1"/>
    </source>
</evidence>
<comment type="caution">
    <text evidence="6">The sequence shown here is derived from an EMBL/GenBank/DDBJ whole genome shotgun (WGS) entry which is preliminary data.</text>
</comment>
<keyword evidence="3" id="KW-0408">Iron</keyword>
<keyword evidence="2" id="KW-0479">Metal-binding</keyword>
<sequence length="359" mass="39849">MTTDFLGRFDAQVARVFRYAARAAWKNPRQAVFFARIQAAQSRSARLRDQQRERGVQVPPLVIASITNRCNLHCRGCYARARHGTRRPELTDERWADLFGQAQELGVSVIMIAGGEPLMRPGILDVTRMFPGLIFPLFTNGLLLDDSVIARFRSQPQVIPVLSVEGWEPETDTRRGEGVFEAVAAAAEKLRRAGIFFGASLTVTRRNFEAVTAEGLVQALIGNGCSLFIFVEYTPAEPGTEDLTLLPAQRHKLVEFSEGLQKTARPVFIVFPGDEEQFGGCLAAGRGFVHVGPDGSLEPCPFAPYSDTSVAEKPFKEALASHLLKAIRDNHAQLKETRGGCALWRRREWVEGLAKKQER</sequence>
<keyword evidence="1" id="KW-0949">S-adenosyl-L-methionine</keyword>
<evidence type="ECO:0000256" key="2">
    <source>
        <dbReference type="ARBA" id="ARBA00022723"/>
    </source>
</evidence>
<dbReference type="PANTHER" id="PTHR43524">
    <property type="entry name" value="RADICAL SAM SUPERFAMILY PROTEIN"/>
    <property type="match status" value="1"/>
</dbReference>
<dbReference type="GO" id="GO:0003824">
    <property type="term" value="F:catalytic activity"/>
    <property type="evidence" value="ECO:0007669"/>
    <property type="project" value="InterPro"/>
</dbReference>
<evidence type="ECO:0000256" key="4">
    <source>
        <dbReference type="ARBA" id="ARBA00023014"/>
    </source>
</evidence>
<keyword evidence="4" id="KW-0411">Iron-sulfur</keyword>
<organism evidence="6 7">
    <name type="scientific">candidate division WOR-3 bacterium</name>
    <dbReference type="NCBI Taxonomy" id="2052148"/>
    <lineage>
        <taxon>Bacteria</taxon>
        <taxon>Bacteria division WOR-3</taxon>
    </lineage>
</organism>
<protein>
    <submittedName>
        <fullName evidence="6">Radical SAM protein</fullName>
    </submittedName>
</protein>
<dbReference type="SFLD" id="SFLDG01067">
    <property type="entry name" value="SPASM/twitch_domain_containing"/>
    <property type="match status" value="1"/>
</dbReference>